<evidence type="ECO:0000313" key="3">
    <source>
        <dbReference type="EMBL" id="PIC30238.1"/>
    </source>
</evidence>
<comment type="caution">
    <text evidence="3">The sequence shown here is derived from an EMBL/GenBank/DDBJ whole genome shotgun (WGS) entry which is preliminary data.</text>
</comment>
<reference evidence="4" key="1">
    <citation type="submission" date="2017-10" db="EMBL/GenBank/DDBJ databases">
        <title>Rapid genome shrinkage in a self-fertile nematode reveals novel sperm competition proteins.</title>
        <authorList>
            <person name="Yin D."/>
            <person name="Schwarz E.M."/>
            <person name="Thomas C.G."/>
            <person name="Felde R.L."/>
            <person name="Korf I.F."/>
            <person name="Cutter A.D."/>
            <person name="Schartner C.M."/>
            <person name="Ralston E.J."/>
            <person name="Meyer B.J."/>
            <person name="Haag E.S."/>
        </authorList>
    </citation>
    <scope>NUCLEOTIDE SEQUENCE [LARGE SCALE GENOMIC DNA]</scope>
    <source>
        <strain evidence="4">JU1422</strain>
    </source>
</reference>
<feature type="transmembrane region" description="Helical" evidence="1">
    <location>
        <begin position="36"/>
        <end position="64"/>
    </location>
</feature>
<dbReference type="OrthoDB" id="10383261at2759"/>
<keyword evidence="1" id="KW-1133">Transmembrane helix</keyword>
<dbReference type="Proteomes" id="UP000230233">
    <property type="component" value="Chromosome V"/>
</dbReference>
<keyword evidence="1" id="KW-0472">Membrane</keyword>
<protein>
    <submittedName>
        <fullName evidence="3">Uncharacterized protein</fullName>
    </submittedName>
</protein>
<organism evidence="3 4">
    <name type="scientific">Caenorhabditis nigoni</name>
    <dbReference type="NCBI Taxonomy" id="1611254"/>
    <lineage>
        <taxon>Eukaryota</taxon>
        <taxon>Metazoa</taxon>
        <taxon>Ecdysozoa</taxon>
        <taxon>Nematoda</taxon>
        <taxon>Chromadorea</taxon>
        <taxon>Rhabditida</taxon>
        <taxon>Rhabditina</taxon>
        <taxon>Rhabditomorpha</taxon>
        <taxon>Rhabditoidea</taxon>
        <taxon>Rhabditidae</taxon>
        <taxon>Peloderinae</taxon>
        <taxon>Caenorhabditis</taxon>
    </lineage>
</organism>
<keyword evidence="4" id="KW-1185">Reference proteome</keyword>
<name>A0A2G5TSL4_9PELO</name>
<feature type="signal peptide" evidence="2">
    <location>
        <begin position="1"/>
        <end position="24"/>
    </location>
</feature>
<feature type="chain" id="PRO_5013855396" evidence="2">
    <location>
        <begin position="25"/>
        <end position="103"/>
    </location>
</feature>
<evidence type="ECO:0000313" key="4">
    <source>
        <dbReference type="Proteomes" id="UP000230233"/>
    </source>
</evidence>
<gene>
    <name evidence="3" type="primary">Cnig_chr_V.g21550</name>
    <name evidence="3" type="ORF">B9Z55_021550</name>
</gene>
<dbReference type="EMBL" id="PDUG01000005">
    <property type="protein sequence ID" value="PIC30238.1"/>
    <property type="molecule type" value="Genomic_DNA"/>
</dbReference>
<sequence length="103" mass="11850">MKPLLIFLIFAIFGILTTVSQTTGNPEIVHVNEVPFYVIVVMVLIFCLCSCVVSGLLYLCLLCIEQYGENRYLENREEQNSMEMFTPVRRSIPNPSFHRIHPV</sequence>
<keyword evidence="2" id="KW-0732">Signal</keyword>
<evidence type="ECO:0000256" key="2">
    <source>
        <dbReference type="SAM" id="SignalP"/>
    </source>
</evidence>
<accession>A0A2G5TSL4</accession>
<keyword evidence="1" id="KW-0812">Transmembrane</keyword>
<evidence type="ECO:0000256" key="1">
    <source>
        <dbReference type="SAM" id="Phobius"/>
    </source>
</evidence>
<proteinExistence type="predicted"/>
<dbReference type="AlphaFoldDB" id="A0A2G5TSL4"/>